<feature type="transmembrane region" description="Helical" evidence="8">
    <location>
        <begin position="128"/>
        <end position="153"/>
    </location>
</feature>
<evidence type="ECO:0000256" key="3">
    <source>
        <dbReference type="ARBA" id="ARBA00022475"/>
    </source>
</evidence>
<dbReference type="InterPro" id="IPR018227">
    <property type="entry name" value="Amino_acid_transport_2"/>
</dbReference>
<dbReference type="PANTHER" id="PTHR32195">
    <property type="entry name" value="OS07G0662800 PROTEIN"/>
    <property type="match status" value="1"/>
</dbReference>
<comment type="subcellular location">
    <subcellularLocation>
        <location evidence="1">Cell inner membrane</location>
        <topology evidence="1">Multi-pass membrane protein</topology>
    </subcellularLocation>
</comment>
<keyword evidence="3" id="KW-1003">Cell membrane</keyword>
<dbReference type="GO" id="GO:0005886">
    <property type="term" value="C:plasma membrane"/>
    <property type="evidence" value="ECO:0007669"/>
    <property type="project" value="UniProtKB-SubCell"/>
</dbReference>
<evidence type="ECO:0000256" key="2">
    <source>
        <dbReference type="ARBA" id="ARBA00022448"/>
    </source>
</evidence>
<keyword evidence="6 8" id="KW-1133">Transmembrane helix</keyword>
<feature type="transmembrane region" description="Helical" evidence="8">
    <location>
        <begin position="194"/>
        <end position="211"/>
    </location>
</feature>
<evidence type="ECO:0000256" key="6">
    <source>
        <dbReference type="ARBA" id="ARBA00022989"/>
    </source>
</evidence>
<feature type="transmembrane region" description="Helical" evidence="8">
    <location>
        <begin position="160"/>
        <end position="182"/>
    </location>
</feature>
<feature type="transmembrane region" description="Helical" evidence="8">
    <location>
        <begin position="274"/>
        <end position="295"/>
    </location>
</feature>
<keyword evidence="7 8" id="KW-0472">Membrane</keyword>
<keyword evidence="5 8" id="KW-0812">Transmembrane</keyword>
<accession>A0A1F6LIV2</accession>
<evidence type="ECO:0000256" key="1">
    <source>
        <dbReference type="ARBA" id="ARBA00004429"/>
    </source>
</evidence>
<proteinExistence type="predicted"/>
<sequence length="396" mass="42850">MEYKYKSLRDEKIPPTHLGIFKKNISMFEGVALIVSGTIGAGVLGLPFAIAKVGVILGVLYIVAIGSLMIGLNLLLGKVATATGTNMQLVGFAEKYLGTVGKWFMTGLLYFMLWGVLTVYIIGEGEVLSAIFGGSEFFWSVVFFIFATILIYIGMQTIKVVELFLSLGILGVVLILVLTSAFHIQPINLSEINFANLLLPYGILLFAFHGTSSVPEAYSILINREQTFKKSIIIAGIISIVVYTVFAVVVVGVTGLGTSEIATIALGEKLGVKIFLLGNLFAVLAMGTSCLMAGIAMRDSMQWDFNLPKGVSTVLVVGVPFLIFVLGIRGFITAIDIVGGVFMSIEMLLVLLIYWKAKQSGDLVVGKYKLHHTTLLLILLLFALTIGAVYSIYKLF</sequence>
<evidence type="ECO:0008006" key="11">
    <source>
        <dbReference type="Google" id="ProtNLM"/>
    </source>
</evidence>
<feature type="transmembrane region" description="Helical" evidence="8">
    <location>
        <begin position="307"/>
        <end position="328"/>
    </location>
</feature>
<feature type="transmembrane region" description="Helical" evidence="8">
    <location>
        <begin position="30"/>
        <end position="50"/>
    </location>
</feature>
<keyword evidence="4" id="KW-0997">Cell inner membrane</keyword>
<reference evidence="9 10" key="1">
    <citation type="journal article" date="2016" name="Nat. Commun.">
        <title>Thousands of microbial genomes shed light on interconnected biogeochemical processes in an aquifer system.</title>
        <authorList>
            <person name="Anantharaman K."/>
            <person name="Brown C.T."/>
            <person name="Hug L.A."/>
            <person name="Sharon I."/>
            <person name="Castelle C.J."/>
            <person name="Probst A.J."/>
            <person name="Thomas B.C."/>
            <person name="Singh A."/>
            <person name="Wilkins M.J."/>
            <person name="Karaoz U."/>
            <person name="Brodie E.L."/>
            <person name="Williams K.H."/>
            <person name="Hubbard S.S."/>
            <person name="Banfield J.F."/>
        </authorList>
    </citation>
    <scope>NUCLEOTIDE SEQUENCE [LARGE SCALE GENOMIC DNA]</scope>
</reference>
<keyword evidence="2" id="KW-0813">Transport</keyword>
<protein>
    <recommendedName>
        <fullName evidence="11">Amino acid transporter transmembrane domain-containing protein</fullName>
    </recommendedName>
</protein>
<evidence type="ECO:0000256" key="5">
    <source>
        <dbReference type="ARBA" id="ARBA00022692"/>
    </source>
</evidence>
<feature type="transmembrane region" description="Helical" evidence="8">
    <location>
        <begin position="375"/>
        <end position="393"/>
    </location>
</feature>
<evidence type="ECO:0000256" key="7">
    <source>
        <dbReference type="ARBA" id="ARBA00023136"/>
    </source>
</evidence>
<organism evidence="9 10">
    <name type="scientific">Candidatus Magasanikbacteria bacterium RIFCSPHIGHO2_01_FULL_33_34</name>
    <dbReference type="NCBI Taxonomy" id="1798671"/>
    <lineage>
        <taxon>Bacteria</taxon>
        <taxon>Candidatus Magasanikiibacteriota</taxon>
    </lineage>
</organism>
<dbReference type="PANTHER" id="PTHR32195:SF26">
    <property type="entry name" value="TRYPTOPHAN OR TYROSINE TRANSPORTER PROTEIN"/>
    <property type="match status" value="1"/>
</dbReference>
<dbReference type="Gene3D" id="1.20.1740.10">
    <property type="entry name" value="Amino acid/polyamine transporter I"/>
    <property type="match status" value="1"/>
</dbReference>
<name>A0A1F6LIV2_9BACT</name>
<dbReference type="Proteomes" id="UP000177067">
    <property type="component" value="Unassembled WGS sequence"/>
</dbReference>
<feature type="transmembrane region" description="Helical" evidence="8">
    <location>
        <begin position="96"/>
        <end position="122"/>
    </location>
</feature>
<comment type="caution">
    <text evidence="9">The sequence shown here is derived from an EMBL/GenBank/DDBJ whole genome shotgun (WGS) entry which is preliminary data.</text>
</comment>
<evidence type="ECO:0000256" key="4">
    <source>
        <dbReference type="ARBA" id="ARBA00022519"/>
    </source>
</evidence>
<dbReference type="Pfam" id="PF03222">
    <property type="entry name" value="Trp_Tyr_perm"/>
    <property type="match status" value="1"/>
</dbReference>
<dbReference type="GO" id="GO:0003333">
    <property type="term" value="P:amino acid transmembrane transport"/>
    <property type="evidence" value="ECO:0007669"/>
    <property type="project" value="InterPro"/>
</dbReference>
<feature type="transmembrane region" description="Helical" evidence="8">
    <location>
        <begin position="334"/>
        <end position="355"/>
    </location>
</feature>
<evidence type="ECO:0000313" key="9">
    <source>
        <dbReference type="EMBL" id="OGH59328.1"/>
    </source>
</evidence>
<dbReference type="AlphaFoldDB" id="A0A1F6LIV2"/>
<dbReference type="EMBL" id="MFPS01000007">
    <property type="protein sequence ID" value="OGH59328.1"/>
    <property type="molecule type" value="Genomic_DNA"/>
</dbReference>
<feature type="transmembrane region" description="Helical" evidence="8">
    <location>
        <begin position="232"/>
        <end position="254"/>
    </location>
</feature>
<evidence type="ECO:0000256" key="8">
    <source>
        <dbReference type="SAM" id="Phobius"/>
    </source>
</evidence>
<gene>
    <name evidence="9" type="ORF">A2725_00645</name>
</gene>
<feature type="transmembrane region" description="Helical" evidence="8">
    <location>
        <begin position="56"/>
        <end position="76"/>
    </location>
</feature>
<evidence type="ECO:0000313" key="10">
    <source>
        <dbReference type="Proteomes" id="UP000177067"/>
    </source>
</evidence>